<dbReference type="Proteomes" id="UP000289166">
    <property type="component" value="Unassembled WGS sequence"/>
</dbReference>
<dbReference type="InterPro" id="IPR003439">
    <property type="entry name" value="ABC_transporter-like_ATP-bd"/>
</dbReference>
<name>A0A4Q0I8B2_9FIRM</name>
<dbReference type="OrthoDB" id="9804819at2"/>
<keyword evidence="2" id="KW-0547">Nucleotide-binding</keyword>
<feature type="domain" description="ABC transporter" evidence="4">
    <location>
        <begin position="18"/>
        <end position="258"/>
    </location>
</feature>
<evidence type="ECO:0000256" key="1">
    <source>
        <dbReference type="ARBA" id="ARBA00022448"/>
    </source>
</evidence>
<comment type="caution">
    <text evidence="5">The sequence shown here is derived from an EMBL/GenBank/DDBJ whole genome shotgun (WGS) entry which is preliminary data.</text>
</comment>
<dbReference type="PROSITE" id="PS50893">
    <property type="entry name" value="ABC_TRANSPORTER_2"/>
    <property type="match status" value="1"/>
</dbReference>
<dbReference type="AlphaFoldDB" id="A0A4Q0I8B2"/>
<dbReference type="PANTHER" id="PTHR42711">
    <property type="entry name" value="ABC TRANSPORTER ATP-BINDING PROTEIN"/>
    <property type="match status" value="1"/>
</dbReference>
<dbReference type="GO" id="GO:0016887">
    <property type="term" value="F:ATP hydrolysis activity"/>
    <property type="evidence" value="ECO:0007669"/>
    <property type="project" value="InterPro"/>
</dbReference>
<evidence type="ECO:0000256" key="2">
    <source>
        <dbReference type="ARBA" id="ARBA00022741"/>
    </source>
</evidence>
<keyword evidence="3 5" id="KW-0067">ATP-binding</keyword>
<evidence type="ECO:0000313" key="6">
    <source>
        <dbReference type="Proteomes" id="UP000289166"/>
    </source>
</evidence>
<gene>
    <name evidence="5" type="ORF">EFD62_01900</name>
</gene>
<dbReference type="InterPro" id="IPR027417">
    <property type="entry name" value="P-loop_NTPase"/>
</dbReference>
<dbReference type="RefSeq" id="WP_069194558.1">
    <property type="nucleotide sequence ID" value="NZ_RLII01000001.1"/>
</dbReference>
<protein>
    <submittedName>
        <fullName evidence="5">ATP-binding cassette domain-containing protein</fullName>
    </submittedName>
</protein>
<reference evidence="6" key="1">
    <citation type="submission" date="2018-11" db="EMBL/GenBank/DDBJ databases">
        <title>Genome sequencing of a novel mesophilic and cellulolytic organism within the genus Hungateiclostridium.</title>
        <authorList>
            <person name="Rettenmaier R."/>
            <person name="Liebl W."/>
            <person name="Zverlov V."/>
        </authorList>
    </citation>
    <scope>NUCLEOTIDE SEQUENCE [LARGE SCALE GENOMIC DNA]</scope>
    <source>
        <strain evidence="6">N2K1</strain>
    </source>
</reference>
<evidence type="ECO:0000256" key="3">
    <source>
        <dbReference type="ARBA" id="ARBA00022840"/>
    </source>
</evidence>
<organism evidence="5 6">
    <name type="scientific">Acetivibrio mesophilus</name>
    <dbReference type="NCBI Taxonomy" id="2487273"/>
    <lineage>
        <taxon>Bacteria</taxon>
        <taxon>Bacillati</taxon>
        <taxon>Bacillota</taxon>
        <taxon>Clostridia</taxon>
        <taxon>Eubacteriales</taxon>
        <taxon>Oscillospiraceae</taxon>
        <taxon>Acetivibrio</taxon>
    </lineage>
</organism>
<accession>A0A4Q0I8B2</accession>
<dbReference type="SUPFAM" id="SSF52540">
    <property type="entry name" value="P-loop containing nucleoside triphosphate hydrolases"/>
    <property type="match status" value="1"/>
</dbReference>
<keyword evidence="1" id="KW-0813">Transport</keyword>
<dbReference type="Pfam" id="PF00005">
    <property type="entry name" value="ABC_tran"/>
    <property type="match status" value="1"/>
</dbReference>
<evidence type="ECO:0000313" key="5">
    <source>
        <dbReference type="EMBL" id="RXE60696.1"/>
    </source>
</evidence>
<dbReference type="SMART" id="SM00382">
    <property type="entry name" value="AAA"/>
    <property type="match status" value="1"/>
</dbReference>
<keyword evidence="6" id="KW-1185">Reference proteome</keyword>
<dbReference type="PANTHER" id="PTHR42711:SF4">
    <property type="entry name" value="ABC TRANSPORTER RELATED"/>
    <property type="match status" value="1"/>
</dbReference>
<sequence length="333" mass="37602">MDSEIVVENLRKVYKVPVRNHGLISSLKSLIHPIYNNVVAVDGISFKIKKSEIIGFLGPNGAGKTTTLKMLAGLLYPTSGSVEVFGFKPYERKSEYLKKISMITGNKSQLNQSITVLDSLYLTKEIYGIEDKVYKKRLDELVELLNISELLLRLPRNLSLGERAKCEFAVALLYKPEIIYLDEPTLGMDISVQIKLREFIKTYNKENNITVILTSHYMGDITSLCSRVILIDKGKLMYDGGLMELSNKLLPFKLIKITFHDKPAGFKKVKSLLKCETTLINEIEQSIALRIKKEDVSRATVELLNNFSLADLTIEDPSIEAVFDQVYREGVSV</sequence>
<dbReference type="EMBL" id="RLII01000001">
    <property type="protein sequence ID" value="RXE60696.1"/>
    <property type="molecule type" value="Genomic_DNA"/>
</dbReference>
<evidence type="ECO:0000259" key="4">
    <source>
        <dbReference type="PROSITE" id="PS50893"/>
    </source>
</evidence>
<dbReference type="Gene3D" id="3.40.50.300">
    <property type="entry name" value="P-loop containing nucleotide triphosphate hydrolases"/>
    <property type="match status" value="1"/>
</dbReference>
<dbReference type="InterPro" id="IPR050763">
    <property type="entry name" value="ABC_transporter_ATP-binding"/>
</dbReference>
<dbReference type="InterPro" id="IPR003593">
    <property type="entry name" value="AAA+_ATPase"/>
</dbReference>
<dbReference type="GO" id="GO:0005524">
    <property type="term" value="F:ATP binding"/>
    <property type="evidence" value="ECO:0007669"/>
    <property type="project" value="UniProtKB-KW"/>
</dbReference>
<proteinExistence type="predicted"/>